<gene>
    <name evidence="1" type="ORF">GMD11_07175</name>
    <name evidence="2" type="ORF">GMD18_06825</name>
</gene>
<keyword evidence="3" id="KW-1185">Reference proteome</keyword>
<comment type="caution">
    <text evidence="1">The sequence shown here is derived from an EMBL/GenBank/DDBJ whole genome shotgun (WGS) entry which is preliminary data.</text>
</comment>
<evidence type="ECO:0000313" key="2">
    <source>
        <dbReference type="EMBL" id="MTU04103.1"/>
    </source>
</evidence>
<dbReference type="EMBL" id="WNBW01000004">
    <property type="protein sequence ID" value="MTU04103.1"/>
    <property type="molecule type" value="Genomic_DNA"/>
</dbReference>
<dbReference type="Proteomes" id="UP000484547">
    <property type="component" value="Unassembled WGS sequence"/>
</dbReference>
<protein>
    <submittedName>
        <fullName evidence="1">DUF1847 domain-containing protein</fullName>
    </submittedName>
</protein>
<dbReference type="RefSeq" id="WP_155164028.1">
    <property type="nucleotide sequence ID" value="NZ_WNBG01000004.1"/>
</dbReference>
<organism evidence="1 4">
    <name type="scientific">Phascolarctobacterium faecium</name>
    <dbReference type="NCBI Taxonomy" id="33025"/>
    <lineage>
        <taxon>Bacteria</taxon>
        <taxon>Bacillati</taxon>
        <taxon>Bacillota</taxon>
        <taxon>Negativicutes</taxon>
        <taxon>Acidaminococcales</taxon>
        <taxon>Acidaminococcaceae</taxon>
        <taxon>Phascolarctobacterium</taxon>
    </lineage>
</organism>
<proteinExistence type="predicted"/>
<dbReference type="EMBL" id="WNBM01000004">
    <property type="protein sequence ID" value="MTT76040.1"/>
    <property type="molecule type" value="Genomic_DNA"/>
</dbReference>
<evidence type="ECO:0000313" key="4">
    <source>
        <dbReference type="Proteomes" id="UP000484547"/>
    </source>
</evidence>
<dbReference type="OrthoDB" id="9795204at2"/>
<dbReference type="AlphaFoldDB" id="A0A7X2XG16"/>
<reference evidence="3 4" key="1">
    <citation type="journal article" date="2019" name="Nat. Med.">
        <title>A library of human gut bacterial isolates paired with longitudinal multiomics data enables mechanistic microbiome research.</title>
        <authorList>
            <person name="Poyet M."/>
            <person name="Groussin M."/>
            <person name="Gibbons S.M."/>
            <person name="Avila-Pacheco J."/>
            <person name="Jiang X."/>
            <person name="Kearney S.M."/>
            <person name="Perrotta A.R."/>
            <person name="Berdy B."/>
            <person name="Zhao S."/>
            <person name="Lieberman T.D."/>
            <person name="Swanson P.K."/>
            <person name="Smith M."/>
            <person name="Roesemann S."/>
            <person name="Alexander J.E."/>
            <person name="Rich S.A."/>
            <person name="Livny J."/>
            <person name="Vlamakis H."/>
            <person name="Clish C."/>
            <person name="Bullock K."/>
            <person name="Deik A."/>
            <person name="Scott J."/>
            <person name="Pierce K.A."/>
            <person name="Xavier R.J."/>
            <person name="Alm E.J."/>
        </authorList>
    </citation>
    <scope>NUCLEOTIDE SEQUENCE [LARGE SCALE GENOMIC DNA]</scope>
    <source>
        <strain evidence="1 4">BIOML-A13</strain>
        <strain evidence="2 3">BIOML-A3</strain>
    </source>
</reference>
<dbReference type="Pfam" id="PF08901">
    <property type="entry name" value="DUF1847"/>
    <property type="match status" value="1"/>
</dbReference>
<dbReference type="InterPro" id="IPR014997">
    <property type="entry name" value="DUF1847"/>
</dbReference>
<name>A0A7X2XG16_9FIRM</name>
<dbReference type="Proteomes" id="UP000443070">
    <property type="component" value="Unassembled WGS sequence"/>
</dbReference>
<evidence type="ECO:0000313" key="1">
    <source>
        <dbReference type="EMBL" id="MTT76040.1"/>
    </source>
</evidence>
<accession>A0A7X2XG16</accession>
<sequence length="198" mass="22300">MNCAFCPHHKCYTSGQNCTRLTHEEISEYYTDEDKKMMRASSATESRNYLKMTRLEESVFFAKEMGVKKVGIAFCIGLANEAHFCAQYFKNEGLDVQSVCCKVCSVDKDLLELEKIKPGQREAMCNPKVQARLLNEGGTELNFIVGLCVGHDMLFTMESKAPVSSIITKDRVLANNPAGAVYSRYWRRKLGILEEGTV</sequence>
<evidence type="ECO:0000313" key="3">
    <source>
        <dbReference type="Proteomes" id="UP000443070"/>
    </source>
</evidence>